<comment type="caution">
    <text evidence="1">The sequence shown here is derived from an EMBL/GenBank/DDBJ whole genome shotgun (WGS) entry which is preliminary data.</text>
</comment>
<dbReference type="PATRIC" id="fig|479893.3.peg.257"/>
<accession>A0A0M1N029</accession>
<reference evidence="2" key="1">
    <citation type="submission" date="2015-05" db="EMBL/GenBank/DDBJ databases">
        <title>Draft genome sequence of 'Candidatus Phytoplasma Pruni' strain CX, a plant pathogenic bacterium.</title>
        <authorList>
            <person name="Lee I.-M."/>
            <person name="Bottner-Parker K.D."/>
            <person name="Shao J."/>
            <person name="Gundersen-Rindal D.E."/>
            <person name="Zhao Y."/>
            <person name="Davis R.E."/>
        </authorList>
    </citation>
    <scope>NUCLEOTIDE SEQUENCE [LARGE SCALE GENOMIC DNA]</scope>
    <source>
        <strain evidence="2">CX</strain>
    </source>
</reference>
<sequence>MKKNGIISFIIDVKTKTLQELTIYEKKKKNVINYDIKSGQVLTKTIFFDKNNFIEYDLKKNKIQKISFQKEGKGAFIVHVNEKNEVIHQNDPAYVKEITEDNFKSKTISSTFFPTKEKDPLLKEEIECEINPNNNKLQKFINPVETITLDEETGSELKRDFFCNKNYGQITIERNIKNNAISSISTIMSDPFDLEENDKLFSWTLDQQNKLIFKDQKKETKLKSRDSEETKWIFELPCEKNFMIDPKTRSILSSQNLMEQRNIKLDYSYHSSLENVFLFTIF</sequence>
<dbReference type="AlphaFoldDB" id="A0A0M1N029"/>
<dbReference type="RefSeq" id="WP_235443195.1">
    <property type="nucleotide sequence ID" value="NZ_LHCF01000005.1"/>
</dbReference>
<evidence type="ECO:0000313" key="2">
    <source>
        <dbReference type="Proteomes" id="UP000037386"/>
    </source>
</evidence>
<protein>
    <submittedName>
        <fullName evidence="1">Uncharacterized protein</fullName>
    </submittedName>
</protein>
<organism evidence="1 2">
    <name type="scientific">Candidatus Phytoplasma pruni</name>
    <dbReference type="NCBI Taxonomy" id="479893"/>
    <lineage>
        <taxon>Bacteria</taxon>
        <taxon>Bacillati</taxon>
        <taxon>Mycoplasmatota</taxon>
        <taxon>Mollicutes</taxon>
        <taxon>Acholeplasmatales</taxon>
        <taxon>Acholeplasmataceae</taxon>
        <taxon>Candidatus Phytoplasma</taxon>
        <taxon>16SrIII (X-disease group)</taxon>
    </lineage>
</organism>
<evidence type="ECO:0000313" key="1">
    <source>
        <dbReference type="EMBL" id="KOR75512.1"/>
    </source>
</evidence>
<dbReference type="EMBL" id="LHCF01000005">
    <property type="protein sequence ID" value="KOR75512.1"/>
    <property type="molecule type" value="Genomic_DNA"/>
</dbReference>
<proteinExistence type="predicted"/>
<dbReference type="Proteomes" id="UP000037386">
    <property type="component" value="Unassembled WGS sequence"/>
</dbReference>
<gene>
    <name evidence="1" type="ORF">CPX_001471</name>
</gene>
<name>A0A0M1N029_9MOLU</name>